<evidence type="ECO:0000313" key="1">
    <source>
        <dbReference type="EMBL" id="UYQ91937.1"/>
    </source>
</evidence>
<keyword evidence="2" id="KW-1185">Reference proteome</keyword>
<protein>
    <submittedName>
        <fullName evidence="1">Uncharacterized protein</fullName>
    </submittedName>
</protein>
<dbReference type="Pfam" id="PF19264">
    <property type="entry name" value="DUF5907"/>
    <property type="match status" value="3"/>
</dbReference>
<reference evidence="1" key="1">
    <citation type="submission" date="2022-10" db="EMBL/GenBank/DDBJ databases">
        <title>Chitinophaga sp. nov., isolated from soil.</title>
        <authorList>
            <person name="Jeon C.O."/>
        </authorList>
    </citation>
    <scope>NUCLEOTIDE SEQUENCE</scope>
    <source>
        <strain evidence="1">R8</strain>
    </source>
</reference>
<organism evidence="1 2">
    <name type="scientific">Chitinophaga horti</name>
    <dbReference type="NCBI Taxonomy" id="2920382"/>
    <lineage>
        <taxon>Bacteria</taxon>
        <taxon>Pseudomonadati</taxon>
        <taxon>Bacteroidota</taxon>
        <taxon>Chitinophagia</taxon>
        <taxon>Chitinophagales</taxon>
        <taxon>Chitinophagaceae</taxon>
        <taxon>Chitinophaga</taxon>
    </lineage>
</organism>
<dbReference type="InterPro" id="IPR045571">
    <property type="entry name" value="DUF5907"/>
</dbReference>
<accession>A0ABY6J1B0</accession>
<name>A0ABY6J1B0_9BACT</name>
<dbReference type="RefSeq" id="WP_264280287.1">
    <property type="nucleotide sequence ID" value="NZ_CP107006.1"/>
</dbReference>
<evidence type="ECO:0000313" key="2">
    <source>
        <dbReference type="Proteomes" id="UP001162741"/>
    </source>
</evidence>
<sequence length="700" mass="72585">MRLSLVVRSSVIIGLCGFFTVRASAQQLKLGDNPSTLRRDAILELNTNNQGLLLPRVPLSQIQTGGRLANAPNGMLVYVTDAAENAMYIRRFNIWQKVGDFSATSISGDVTATGTGAITTSIVNGAVTLAKMQNINSQRILGRYAAGSGVTQEIQLGTNLLLNNTTGILLADNISALWNANSLQSRSVSATAPADGDVLKYNSTSGAWEPSAAGTGITSLNGSIIANGSGAVTAYIQDGAVAYVKIQQMPAQTLMGNFKSTQDVVAPISIGSGLALNATTGVLSATAGTAMWNASQLRGRAVGNTAPTTGQVLKWNGTNWDAAADAGGTGTITLTGPVTGTSSTGTVATTITDEAVTYAKIQNVTTQRLLGRYTAGSGVTQEVSLGSTLGLNATTGVLSANNTSALWNASQLQGRAITTGTPTNGQVLKYNTTNSTWDLAEDLSGGATYGTLGDNNIANADAPDAFSRMKIWASNGTNIVTNGPSGTSAYSWNVLSFRGAGYTTQLYFDKSTLAVKEWGGNAATLTTNAENPWYKVLMVHGSTDIANGSILFGGKTENASAEAMQDNSRLFWNNTSKRLGIGTNTPNSTMQIAGSIAETLTIVNSNTTLTEAMNTLVVRRNGGGTANITVTIPQASTCPGRVYTIIKDYTGGASGNMNLSFASGEGPSFSTSYGNGAVVIKLMSVGNKWARVLYVDNGVF</sequence>
<proteinExistence type="predicted"/>
<dbReference type="EMBL" id="CP107006">
    <property type="protein sequence ID" value="UYQ91937.1"/>
    <property type="molecule type" value="Genomic_DNA"/>
</dbReference>
<dbReference type="Proteomes" id="UP001162741">
    <property type="component" value="Chromosome"/>
</dbReference>
<gene>
    <name evidence="1" type="ORF">MKQ68_17775</name>
</gene>